<dbReference type="KEGG" id="dvi:6632203"/>
<dbReference type="Pfam" id="PF03366">
    <property type="entry name" value="YEATS"/>
    <property type="match status" value="1"/>
</dbReference>
<dbReference type="OMA" id="QGHERRD"/>
<comment type="subcellular location">
    <subcellularLocation>
        <location evidence="2">Nucleus</location>
    </subcellularLocation>
</comment>
<dbReference type="EMBL" id="CH940651">
    <property type="protein sequence ID" value="EDW65718.1"/>
    <property type="molecule type" value="Genomic_DNA"/>
</dbReference>
<feature type="compositionally biased region" description="Low complexity" evidence="3">
    <location>
        <begin position="185"/>
        <end position="197"/>
    </location>
</feature>
<dbReference type="Gene3D" id="2.60.40.1970">
    <property type="entry name" value="YEATS domain"/>
    <property type="match status" value="1"/>
</dbReference>
<dbReference type="STRING" id="7244.B4M214"/>
<dbReference type="OrthoDB" id="16041at2759"/>
<dbReference type="CDD" id="cd16887">
    <property type="entry name" value="YEATS"/>
    <property type="match status" value="1"/>
</dbReference>
<dbReference type="AlphaFoldDB" id="B4M214"/>
<dbReference type="InterPro" id="IPR055129">
    <property type="entry name" value="YEATS_dom"/>
</dbReference>
<dbReference type="GO" id="GO:0005634">
    <property type="term" value="C:nucleus"/>
    <property type="evidence" value="ECO:0007669"/>
    <property type="project" value="UniProtKB-SubCell"/>
</dbReference>
<reference evidence="5 6" key="1">
    <citation type="journal article" date="2007" name="Nature">
        <title>Evolution of genes and genomes on the Drosophila phylogeny.</title>
        <authorList>
            <consortium name="Drosophila 12 Genomes Consortium"/>
            <person name="Clark A.G."/>
            <person name="Eisen M.B."/>
            <person name="Smith D.R."/>
            <person name="Bergman C.M."/>
            <person name="Oliver B."/>
            <person name="Markow T.A."/>
            <person name="Kaufman T.C."/>
            <person name="Kellis M."/>
            <person name="Gelbart W."/>
            <person name="Iyer V.N."/>
            <person name="Pollard D.A."/>
            <person name="Sackton T.B."/>
            <person name="Larracuente A.M."/>
            <person name="Singh N.D."/>
            <person name="Abad J.P."/>
            <person name="Abt D.N."/>
            <person name="Adryan B."/>
            <person name="Aguade M."/>
            <person name="Akashi H."/>
            <person name="Anderson W.W."/>
            <person name="Aquadro C.F."/>
            <person name="Ardell D.H."/>
            <person name="Arguello R."/>
            <person name="Artieri C.G."/>
            <person name="Barbash D.A."/>
            <person name="Barker D."/>
            <person name="Barsanti P."/>
            <person name="Batterham P."/>
            <person name="Batzoglou S."/>
            <person name="Begun D."/>
            <person name="Bhutkar A."/>
            <person name="Blanco E."/>
            <person name="Bosak S.A."/>
            <person name="Bradley R.K."/>
            <person name="Brand A.D."/>
            <person name="Brent M.R."/>
            <person name="Brooks A.N."/>
            <person name="Brown R.H."/>
            <person name="Butlin R.K."/>
            <person name="Caggese C."/>
            <person name="Calvi B.R."/>
            <person name="Bernardo de Carvalho A."/>
            <person name="Caspi A."/>
            <person name="Castrezana S."/>
            <person name="Celniker S.E."/>
            <person name="Chang J.L."/>
            <person name="Chapple C."/>
            <person name="Chatterji S."/>
            <person name="Chinwalla A."/>
            <person name="Civetta A."/>
            <person name="Clifton S.W."/>
            <person name="Comeron J.M."/>
            <person name="Costello J.C."/>
            <person name="Coyne J.A."/>
            <person name="Daub J."/>
            <person name="David R.G."/>
            <person name="Delcher A.L."/>
            <person name="Delehaunty K."/>
            <person name="Do C.B."/>
            <person name="Ebling H."/>
            <person name="Edwards K."/>
            <person name="Eickbush T."/>
            <person name="Evans J.D."/>
            <person name="Filipski A."/>
            <person name="Findeiss S."/>
            <person name="Freyhult E."/>
            <person name="Fulton L."/>
            <person name="Fulton R."/>
            <person name="Garcia A.C."/>
            <person name="Gardiner A."/>
            <person name="Garfield D.A."/>
            <person name="Garvin B.E."/>
            <person name="Gibson G."/>
            <person name="Gilbert D."/>
            <person name="Gnerre S."/>
            <person name="Godfrey J."/>
            <person name="Good R."/>
            <person name="Gotea V."/>
            <person name="Gravely B."/>
            <person name="Greenberg A.J."/>
            <person name="Griffiths-Jones S."/>
            <person name="Gross S."/>
            <person name="Guigo R."/>
            <person name="Gustafson E.A."/>
            <person name="Haerty W."/>
            <person name="Hahn M.W."/>
            <person name="Halligan D.L."/>
            <person name="Halpern A.L."/>
            <person name="Halter G.M."/>
            <person name="Han M.V."/>
            <person name="Heger A."/>
            <person name="Hillier L."/>
            <person name="Hinrichs A.S."/>
            <person name="Holmes I."/>
            <person name="Hoskins R.A."/>
            <person name="Hubisz M.J."/>
            <person name="Hultmark D."/>
            <person name="Huntley M.A."/>
            <person name="Jaffe D.B."/>
            <person name="Jagadeeshan S."/>
            <person name="Jeck W.R."/>
            <person name="Johnson J."/>
            <person name="Jones C.D."/>
            <person name="Jordan W.C."/>
            <person name="Karpen G.H."/>
            <person name="Kataoka E."/>
            <person name="Keightley P.D."/>
            <person name="Kheradpour P."/>
            <person name="Kirkness E.F."/>
            <person name="Koerich L.B."/>
            <person name="Kristiansen K."/>
            <person name="Kudrna D."/>
            <person name="Kulathinal R.J."/>
            <person name="Kumar S."/>
            <person name="Kwok R."/>
            <person name="Lander E."/>
            <person name="Langley C.H."/>
            <person name="Lapoint R."/>
            <person name="Lazzaro B.P."/>
            <person name="Lee S.J."/>
            <person name="Levesque L."/>
            <person name="Li R."/>
            <person name="Lin C.F."/>
            <person name="Lin M.F."/>
            <person name="Lindblad-Toh K."/>
            <person name="Llopart A."/>
            <person name="Long M."/>
            <person name="Low L."/>
            <person name="Lozovsky E."/>
            <person name="Lu J."/>
            <person name="Luo M."/>
            <person name="Machado C.A."/>
            <person name="Makalowski W."/>
            <person name="Marzo M."/>
            <person name="Matsuda M."/>
            <person name="Matzkin L."/>
            <person name="McAllister B."/>
            <person name="McBride C.S."/>
            <person name="McKernan B."/>
            <person name="McKernan K."/>
            <person name="Mendez-Lago M."/>
            <person name="Minx P."/>
            <person name="Mollenhauer M.U."/>
            <person name="Montooth K."/>
            <person name="Mount S.M."/>
            <person name="Mu X."/>
            <person name="Myers E."/>
            <person name="Negre B."/>
            <person name="Newfeld S."/>
            <person name="Nielsen R."/>
            <person name="Noor M.A."/>
            <person name="O'Grady P."/>
            <person name="Pachter L."/>
            <person name="Papaceit M."/>
            <person name="Parisi M.J."/>
            <person name="Parisi M."/>
            <person name="Parts L."/>
            <person name="Pedersen J.S."/>
            <person name="Pesole G."/>
            <person name="Phillippy A.M."/>
            <person name="Ponting C.P."/>
            <person name="Pop M."/>
            <person name="Porcelli D."/>
            <person name="Powell J.R."/>
            <person name="Prohaska S."/>
            <person name="Pruitt K."/>
            <person name="Puig M."/>
            <person name="Quesneville H."/>
            <person name="Ram K.R."/>
            <person name="Rand D."/>
            <person name="Rasmussen M.D."/>
            <person name="Reed L.K."/>
            <person name="Reenan R."/>
            <person name="Reily A."/>
            <person name="Remington K.A."/>
            <person name="Rieger T.T."/>
            <person name="Ritchie M.G."/>
            <person name="Robin C."/>
            <person name="Rogers Y.H."/>
            <person name="Rohde C."/>
            <person name="Rozas J."/>
            <person name="Rubenfield M.J."/>
            <person name="Ruiz A."/>
            <person name="Russo S."/>
            <person name="Salzberg S.L."/>
            <person name="Sanchez-Gracia A."/>
            <person name="Saranga D.J."/>
            <person name="Sato H."/>
            <person name="Schaeffer S.W."/>
            <person name="Schatz M.C."/>
            <person name="Schlenke T."/>
            <person name="Schwartz R."/>
            <person name="Segarra C."/>
            <person name="Singh R.S."/>
            <person name="Sirot L."/>
            <person name="Sirota M."/>
            <person name="Sisneros N.B."/>
            <person name="Smith C.D."/>
            <person name="Smith T.F."/>
            <person name="Spieth J."/>
            <person name="Stage D.E."/>
            <person name="Stark A."/>
            <person name="Stephan W."/>
            <person name="Strausberg R.L."/>
            <person name="Strempel S."/>
            <person name="Sturgill D."/>
            <person name="Sutton G."/>
            <person name="Sutton G.G."/>
            <person name="Tao W."/>
            <person name="Teichmann S."/>
            <person name="Tobari Y.N."/>
            <person name="Tomimura Y."/>
            <person name="Tsolas J.M."/>
            <person name="Valente V.L."/>
            <person name="Venter E."/>
            <person name="Venter J.C."/>
            <person name="Vicario S."/>
            <person name="Vieira F.G."/>
            <person name="Vilella A.J."/>
            <person name="Villasante A."/>
            <person name="Walenz B."/>
            <person name="Wang J."/>
            <person name="Wasserman M."/>
            <person name="Watts T."/>
            <person name="Wilson D."/>
            <person name="Wilson R.K."/>
            <person name="Wing R.A."/>
            <person name="Wolfner M.F."/>
            <person name="Wong A."/>
            <person name="Wong G.K."/>
            <person name="Wu C.I."/>
            <person name="Wu G."/>
            <person name="Yamamoto D."/>
            <person name="Yang H.P."/>
            <person name="Yang S.P."/>
            <person name="Yorke J.A."/>
            <person name="Yoshida K."/>
            <person name="Zdobnov E."/>
            <person name="Zhang P."/>
            <person name="Zhang Y."/>
            <person name="Zimin A.V."/>
            <person name="Baldwin J."/>
            <person name="Abdouelleil A."/>
            <person name="Abdulkadir J."/>
            <person name="Abebe A."/>
            <person name="Abera B."/>
            <person name="Abreu J."/>
            <person name="Acer S.C."/>
            <person name="Aftuck L."/>
            <person name="Alexander A."/>
            <person name="An P."/>
            <person name="Anderson E."/>
            <person name="Anderson S."/>
            <person name="Arachi H."/>
            <person name="Azer M."/>
            <person name="Bachantsang P."/>
            <person name="Barry A."/>
            <person name="Bayul T."/>
            <person name="Berlin A."/>
            <person name="Bessette D."/>
            <person name="Bloom T."/>
            <person name="Blye J."/>
            <person name="Boguslavskiy L."/>
            <person name="Bonnet C."/>
            <person name="Boukhgalter B."/>
            <person name="Bourzgui I."/>
            <person name="Brown A."/>
            <person name="Cahill P."/>
            <person name="Channer S."/>
            <person name="Cheshatsang Y."/>
            <person name="Chuda L."/>
            <person name="Citroen M."/>
            <person name="Collymore A."/>
            <person name="Cooke P."/>
            <person name="Costello M."/>
            <person name="D'Aco K."/>
            <person name="Daza R."/>
            <person name="De Haan G."/>
            <person name="DeGray S."/>
            <person name="DeMaso C."/>
            <person name="Dhargay N."/>
            <person name="Dooley K."/>
            <person name="Dooley E."/>
            <person name="Doricent M."/>
            <person name="Dorje P."/>
            <person name="Dorjee K."/>
            <person name="Dupes A."/>
            <person name="Elong R."/>
            <person name="Falk J."/>
            <person name="Farina A."/>
            <person name="Faro S."/>
            <person name="Ferguson D."/>
            <person name="Fisher S."/>
            <person name="Foley C.D."/>
            <person name="Franke A."/>
            <person name="Friedrich D."/>
            <person name="Gadbois L."/>
            <person name="Gearin G."/>
            <person name="Gearin C.R."/>
            <person name="Giannoukos G."/>
            <person name="Goode T."/>
            <person name="Graham J."/>
            <person name="Grandbois E."/>
            <person name="Grewal S."/>
            <person name="Gyaltsen K."/>
            <person name="Hafez N."/>
            <person name="Hagos B."/>
            <person name="Hall J."/>
            <person name="Henson C."/>
            <person name="Hollinger A."/>
            <person name="Honan T."/>
            <person name="Huard M.D."/>
            <person name="Hughes L."/>
            <person name="Hurhula B."/>
            <person name="Husby M.E."/>
            <person name="Kamat A."/>
            <person name="Kanga B."/>
            <person name="Kashin S."/>
            <person name="Khazanovich D."/>
            <person name="Kisner P."/>
            <person name="Lance K."/>
            <person name="Lara M."/>
            <person name="Lee W."/>
            <person name="Lennon N."/>
            <person name="Letendre F."/>
            <person name="LeVine R."/>
            <person name="Lipovsky A."/>
            <person name="Liu X."/>
            <person name="Liu J."/>
            <person name="Liu S."/>
            <person name="Lokyitsang T."/>
            <person name="Lokyitsang Y."/>
            <person name="Lubonja R."/>
            <person name="Lui A."/>
            <person name="MacDonald P."/>
            <person name="Magnisalis V."/>
            <person name="Maru K."/>
            <person name="Matthews C."/>
            <person name="McCusker W."/>
            <person name="McDonough S."/>
            <person name="Mehta T."/>
            <person name="Meldrim J."/>
            <person name="Meneus L."/>
            <person name="Mihai O."/>
            <person name="Mihalev A."/>
            <person name="Mihova T."/>
            <person name="Mittelman R."/>
            <person name="Mlenga V."/>
            <person name="Montmayeur A."/>
            <person name="Mulrain L."/>
            <person name="Navidi A."/>
            <person name="Naylor J."/>
            <person name="Negash T."/>
            <person name="Nguyen T."/>
            <person name="Nguyen N."/>
            <person name="Nicol R."/>
            <person name="Norbu C."/>
            <person name="Norbu N."/>
            <person name="Novod N."/>
            <person name="O'Neill B."/>
            <person name="Osman S."/>
            <person name="Markiewicz E."/>
            <person name="Oyono O.L."/>
            <person name="Patti C."/>
            <person name="Phunkhang P."/>
            <person name="Pierre F."/>
            <person name="Priest M."/>
            <person name="Raghuraman S."/>
            <person name="Rege F."/>
            <person name="Reyes R."/>
            <person name="Rise C."/>
            <person name="Rogov P."/>
            <person name="Ross K."/>
            <person name="Ryan E."/>
            <person name="Settipalli S."/>
            <person name="Shea T."/>
            <person name="Sherpa N."/>
            <person name="Shi L."/>
            <person name="Shih D."/>
            <person name="Sparrow T."/>
            <person name="Spaulding J."/>
            <person name="Stalker J."/>
            <person name="Stange-Thomann N."/>
            <person name="Stavropoulos S."/>
            <person name="Stone C."/>
            <person name="Strader C."/>
            <person name="Tesfaye S."/>
            <person name="Thomson T."/>
            <person name="Thoulutsang Y."/>
            <person name="Thoulutsang D."/>
            <person name="Topham K."/>
            <person name="Topping I."/>
            <person name="Tsamla T."/>
            <person name="Vassiliev H."/>
            <person name="Vo A."/>
            <person name="Wangchuk T."/>
            <person name="Wangdi T."/>
            <person name="Weiand M."/>
            <person name="Wilkinson J."/>
            <person name="Wilson A."/>
            <person name="Yadav S."/>
            <person name="Young G."/>
            <person name="Yu Q."/>
            <person name="Zembek L."/>
            <person name="Zhong D."/>
            <person name="Zimmer A."/>
            <person name="Zwirko Z."/>
            <person name="Jaffe D.B."/>
            <person name="Alvarez P."/>
            <person name="Brockman W."/>
            <person name="Butler J."/>
            <person name="Chin C."/>
            <person name="Gnerre S."/>
            <person name="Grabherr M."/>
            <person name="Kleber M."/>
            <person name="Mauceli E."/>
            <person name="MacCallum I."/>
        </authorList>
    </citation>
    <scope>NUCLEOTIDE SEQUENCE [LARGE SCALE GENOMIC DNA]</scope>
    <source>
        <strain evidence="6">Tucson 15010-1051.87</strain>
    </source>
</reference>
<dbReference type="Proteomes" id="UP000008792">
    <property type="component" value="Unassembled WGS sequence"/>
</dbReference>
<dbReference type="InterPro" id="IPR038704">
    <property type="entry name" value="YEAST_sf"/>
</dbReference>
<sequence>MSYTNLHSYPVDGYQRVSYCRTASMRRIRDDGDNAAGDGVVISKDLILGCKPEKADDFRPFVFEPTWCVYIKAQDDVDMGRYVKRVTFRMSPRLPLRLHVADASPFEITEVLSTDFPLELQVDYLDPTMSPTTYMYKPNDVFDGKYNVDLRMNFQGHERRDKMFFMNPSPATQLTLTTPAPPLVTPTLPTKLKLRLAPPREAERTVKKPKPAKSSTPNSEESQLPTPNAEQNLIPFTTPNAPRPIFNVRLPALMEMSPDKP</sequence>
<evidence type="ECO:0000256" key="1">
    <source>
        <dbReference type="ARBA" id="ARBA00023242"/>
    </source>
</evidence>
<accession>B4M214</accession>
<dbReference type="PhylomeDB" id="B4M214"/>
<feature type="domain" description="YEATS" evidence="4">
    <location>
        <begin position="29"/>
        <end position="179"/>
    </location>
</feature>
<organism evidence="5 6">
    <name type="scientific">Drosophila virilis</name>
    <name type="common">Fruit fly</name>
    <dbReference type="NCBI Taxonomy" id="7244"/>
    <lineage>
        <taxon>Eukaryota</taxon>
        <taxon>Metazoa</taxon>
        <taxon>Ecdysozoa</taxon>
        <taxon>Arthropoda</taxon>
        <taxon>Hexapoda</taxon>
        <taxon>Insecta</taxon>
        <taxon>Pterygota</taxon>
        <taxon>Neoptera</taxon>
        <taxon>Endopterygota</taxon>
        <taxon>Diptera</taxon>
        <taxon>Brachycera</taxon>
        <taxon>Muscomorpha</taxon>
        <taxon>Ephydroidea</taxon>
        <taxon>Drosophilidae</taxon>
        <taxon>Drosophila</taxon>
    </lineage>
</organism>
<dbReference type="PROSITE" id="PS51037">
    <property type="entry name" value="YEATS"/>
    <property type="match status" value="1"/>
</dbReference>
<dbReference type="HOGENOM" id="CLU_086773_1_0_1"/>
<evidence type="ECO:0000256" key="2">
    <source>
        <dbReference type="PROSITE-ProRule" id="PRU00376"/>
    </source>
</evidence>
<proteinExistence type="predicted"/>
<dbReference type="eggNOG" id="KOG3149">
    <property type="taxonomic scope" value="Eukaryota"/>
</dbReference>
<evidence type="ECO:0000313" key="6">
    <source>
        <dbReference type="Proteomes" id="UP000008792"/>
    </source>
</evidence>
<evidence type="ECO:0000256" key="3">
    <source>
        <dbReference type="SAM" id="MobiDB-lite"/>
    </source>
</evidence>
<keyword evidence="1 2" id="KW-0539">Nucleus</keyword>
<dbReference type="InParanoid" id="B4M214"/>
<protein>
    <recommendedName>
        <fullName evidence="4">YEATS domain-containing protein</fullName>
    </recommendedName>
</protein>
<feature type="compositionally biased region" description="Polar residues" evidence="3">
    <location>
        <begin position="213"/>
        <end position="240"/>
    </location>
</feature>
<evidence type="ECO:0000313" key="5">
    <source>
        <dbReference type="EMBL" id="EDW65718.1"/>
    </source>
</evidence>
<keyword evidence="6" id="KW-1185">Reference proteome</keyword>
<evidence type="ECO:0000259" key="4">
    <source>
        <dbReference type="PROSITE" id="PS51037"/>
    </source>
</evidence>
<name>B4M214_DROVI</name>
<feature type="region of interest" description="Disordered" evidence="3">
    <location>
        <begin position="177"/>
        <end position="244"/>
    </location>
</feature>
<gene>
    <name evidence="5" type="primary">Dvir\GJ19414</name>
    <name evidence="5" type="ORF">Dvir_GJ19414</name>
</gene>